<evidence type="ECO:0000256" key="1">
    <source>
        <dbReference type="SAM" id="MobiDB-lite"/>
    </source>
</evidence>
<feature type="compositionally biased region" description="Basic and acidic residues" evidence="1">
    <location>
        <begin position="142"/>
        <end position="157"/>
    </location>
</feature>
<sequence>MDSMEGTIRGIDSIVTGITFFVDSVKEKIILKPKDLNAPHVRFSEGESKQQGAPSSIANSPSSTAARQRQQQEATGKLIRSILSCNETGQNQSSKARPTNSRLGLNGRVSNDIASLECDFDTKIVSNDKFRKKALHGSGSGSEKHEKHTRNKDRPDHGIWSPLHCPDVPKATKVLMLLHINIWYLEVSIGLGYSYHD</sequence>
<accession>A0A5D2KHY5</accession>
<gene>
    <name evidence="2" type="ORF">ES332_D06G142700v1</name>
</gene>
<dbReference type="EMBL" id="CM017628">
    <property type="protein sequence ID" value="TYH66727.1"/>
    <property type="molecule type" value="Genomic_DNA"/>
</dbReference>
<feature type="compositionally biased region" description="Polar residues" evidence="1">
    <location>
        <begin position="49"/>
        <end position="64"/>
    </location>
</feature>
<evidence type="ECO:0000313" key="3">
    <source>
        <dbReference type="Proteomes" id="UP000322667"/>
    </source>
</evidence>
<dbReference type="GO" id="GO:0045727">
    <property type="term" value="P:positive regulation of translation"/>
    <property type="evidence" value="ECO:0007669"/>
    <property type="project" value="TreeGrafter"/>
</dbReference>
<dbReference type="PANTHER" id="PTHR13112:SF5">
    <property type="entry name" value="REGULATOR OF NONSENSE TRANSCRIPTS UPF3"/>
    <property type="match status" value="1"/>
</dbReference>
<organism evidence="2 3">
    <name type="scientific">Gossypium tomentosum</name>
    <name type="common">Hawaiian cotton</name>
    <name type="synonym">Gossypium sandvicense</name>
    <dbReference type="NCBI Taxonomy" id="34277"/>
    <lineage>
        <taxon>Eukaryota</taxon>
        <taxon>Viridiplantae</taxon>
        <taxon>Streptophyta</taxon>
        <taxon>Embryophyta</taxon>
        <taxon>Tracheophyta</taxon>
        <taxon>Spermatophyta</taxon>
        <taxon>Magnoliopsida</taxon>
        <taxon>eudicotyledons</taxon>
        <taxon>Gunneridae</taxon>
        <taxon>Pentapetalae</taxon>
        <taxon>rosids</taxon>
        <taxon>malvids</taxon>
        <taxon>Malvales</taxon>
        <taxon>Malvaceae</taxon>
        <taxon>Malvoideae</taxon>
        <taxon>Gossypium</taxon>
    </lineage>
</organism>
<evidence type="ECO:0000313" key="2">
    <source>
        <dbReference type="EMBL" id="TYH66727.1"/>
    </source>
</evidence>
<dbReference type="GO" id="GO:0005730">
    <property type="term" value="C:nucleolus"/>
    <property type="evidence" value="ECO:0007669"/>
    <property type="project" value="TreeGrafter"/>
</dbReference>
<dbReference type="Proteomes" id="UP000322667">
    <property type="component" value="Chromosome D06"/>
</dbReference>
<dbReference type="GO" id="GO:0000184">
    <property type="term" value="P:nuclear-transcribed mRNA catabolic process, nonsense-mediated decay"/>
    <property type="evidence" value="ECO:0007669"/>
    <property type="project" value="InterPro"/>
</dbReference>
<protein>
    <submittedName>
        <fullName evidence="2">Uncharacterized protein</fullName>
    </submittedName>
</protein>
<feature type="region of interest" description="Disordered" evidence="1">
    <location>
        <begin position="133"/>
        <end position="158"/>
    </location>
</feature>
<keyword evidence="3" id="KW-1185">Reference proteome</keyword>
<dbReference type="AlphaFoldDB" id="A0A5D2KHY5"/>
<reference evidence="2 3" key="1">
    <citation type="submission" date="2019-07" db="EMBL/GenBank/DDBJ databases">
        <title>WGS assembly of Gossypium tomentosum.</title>
        <authorList>
            <person name="Chen Z.J."/>
            <person name="Sreedasyam A."/>
            <person name="Ando A."/>
            <person name="Song Q."/>
            <person name="De L."/>
            <person name="Hulse-Kemp A."/>
            <person name="Ding M."/>
            <person name="Ye W."/>
            <person name="Kirkbride R."/>
            <person name="Jenkins J."/>
            <person name="Plott C."/>
            <person name="Lovell J."/>
            <person name="Lin Y.-M."/>
            <person name="Vaughn R."/>
            <person name="Liu B."/>
            <person name="Li W."/>
            <person name="Simpson S."/>
            <person name="Scheffler B."/>
            <person name="Saski C."/>
            <person name="Grover C."/>
            <person name="Hu G."/>
            <person name="Conover J."/>
            <person name="Carlson J."/>
            <person name="Shu S."/>
            <person name="Boston L."/>
            <person name="Williams M."/>
            <person name="Peterson D."/>
            <person name="Mcgee K."/>
            <person name="Jones D."/>
            <person name="Wendel J."/>
            <person name="Stelly D."/>
            <person name="Grimwood J."/>
            <person name="Schmutz J."/>
        </authorList>
    </citation>
    <scope>NUCLEOTIDE SEQUENCE [LARGE SCALE GENOMIC DNA]</scope>
    <source>
        <strain evidence="2">7179.01</strain>
    </source>
</reference>
<dbReference type="InterPro" id="IPR039722">
    <property type="entry name" value="Upf3"/>
</dbReference>
<dbReference type="PANTHER" id="PTHR13112">
    <property type="entry name" value="UPF3 REGULATOR OF NONSENSE TRANSCRIPTS-LIKE PROTEIN"/>
    <property type="match status" value="1"/>
</dbReference>
<dbReference type="GO" id="GO:0005737">
    <property type="term" value="C:cytoplasm"/>
    <property type="evidence" value="ECO:0007669"/>
    <property type="project" value="TreeGrafter"/>
</dbReference>
<feature type="region of interest" description="Disordered" evidence="1">
    <location>
        <begin position="43"/>
        <end position="76"/>
    </location>
</feature>
<proteinExistence type="predicted"/>
<name>A0A5D2KHY5_GOSTO</name>
<dbReference type="GO" id="GO:0003729">
    <property type="term" value="F:mRNA binding"/>
    <property type="evidence" value="ECO:0007669"/>
    <property type="project" value="TreeGrafter"/>
</dbReference>
<feature type="region of interest" description="Disordered" evidence="1">
    <location>
        <begin position="87"/>
        <end position="106"/>
    </location>
</feature>